<dbReference type="EMBL" id="JAINUF010000020">
    <property type="protein sequence ID" value="KAJ8335854.1"/>
    <property type="molecule type" value="Genomic_DNA"/>
</dbReference>
<evidence type="ECO:0000256" key="1">
    <source>
        <dbReference type="SAM" id="MobiDB-lite"/>
    </source>
</evidence>
<proteinExistence type="predicted"/>
<feature type="compositionally biased region" description="Basic and acidic residues" evidence="1">
    <location>
        <begin position="1"/>
        <end position="10"/>
    </location>
</feature>
<feature type="region of interest" description="Disordered" evidence="1">
    <location>
        <begin position="1"/>
        <end position="26"/>
    </location>
</feature>
<feature type="region of interest" description="Disordered" evidence="1">
    <location>
        <begin position="40"/>
        <end position="69"/>
    </location>
</feature>
<reference evidence="2" key="1">
    <citation type="journal article" date="2023" name="Science">
        <title>Genome structures resolve the early diversification of teleost fishes.</title>
        <authorList>
            <person name="Parey E."/>
            <person name="Louis A."/>
            <person name="Montfort J."/>
            <person name="Bouchez O."/>
            <person name="Roques C."/>
            <person name="Iampietro C."/>
            <person name="Lluch J."/>
            <person name="Castinel A."/>
            <person name="Donnadieu C."/>
            <person name="Desvignes T."/>
            <person name="Floi Bucao C."/>
            <person name="Jouanno E."/>
            <person name="Wen M."/>
            <person name="Mejri S."/>
            <person name="Dirks R."/>
            <person name="Jansen H."/>
            <person name="Henkel C."/>
            <person name="Chen W.J."/>
            <person name="Zahm M."/>
            <person name="Cabau C."/>
            <person name="Klopp C."/>
            <person name="Thompson A.W."/>
            <person name="Robinson-Rechavi M."/>
            <person name="Braasch I."/>
            <person name="Lecointre G."/>
            <person name="Bobe J."/>
            <person name="Postlethwait J.H."/>
            <person name="Berthelot C."/>
            <person name="Roest Crollius H."/>
            <person name="Guiguen Y."/>
        </authorList>
    </citation>
    <scope>NUCLEOTIDE SEQUENCE</scope>
    <source>
        <strain evidence="2">WJC10195</strain>
    </source>
</reference>
<accession>A0A9Q1EBM5</accession>
<gene>
    <name evidence="2" type="ORF">SKAU_G00391960</name>
</gene>
<sequence length="93" mass="10811">MKKCKMKMEEGTQAARKTRVRAKRWTDRGKIAKEVAIARTAQKTSAREEGLEEEKKRMEEKLKERRKGKTMVEKMVQRGGEILMEISVEAVTE</sequence>
<evidence type="ECO:0000313" key="2">
    <source>
        <dbReference type="EMBL" id="KAJ8335854.1"/>
    </source>
</evidence>
<comment type="caution">
    <text evidence="2">The sequence shown here is derived from an EMBL/GenBank/DDBJ whole genome shotgun (WGS) entry which is preliminary data.</text>
</comment>
<evidence type="ECO:0000313" key="3">
    <source>
        <dbReference type="Proteomes" id="UP001152622"/>
    </source>
</evidence>
<keyword evidence="3" id="KW-1185">Reference proteome</keyword>
<protein>
    <submittedName>
        <fullName evidence="2">Uncharacterized protein</fullName>
    </submittedName>
</protein>
<name>A0A9Q1EBM5_SYNKA</name>
<dbReference type="Proteomes" id="UP001152622">
    <property type="component" value="Chromosome 20"/>
</dbReference>
<organism evidence="2 3">
    <name type="scientific">Synaphobranchus kaupii</name>
    <name type="common">Kaup's arrowtooth eel</name>
    <dbReference type="NCBI Taxonomy" id="118154"/>
    <lineage>
        <taxon>Eukaryota</taxon>
        <taxon>Metazoa</taxon>
        <taxon>Chordata</taxon>
        <taxon>Craniata</taxon>
        <taxon>Vertebrata</taxon>
        <taxon>Euteleostomi</taxon>
        <taxon>Actinopterygii</taxon>
        <taxon>Neopterygii</taxon>
        <taxon>Teleostei</taxon>
        <taxon>Anguilliformes</taxon>
        <taxon>Synaphobranchidae</taxon>
        <taxon>Synaphobranchus</taxon>
    </lineage>
</organism>
<feature type="compositionally biased region" description="Basic and acidic residues" evidence="1">
    <location>
        <begin position="45"/>
        <end position="63"/>
    </location>
</feature>
<dbReference type="AlphaFoldDB" id="A0A9Q1EBM5"/>